<dbReference type="RefSeq" id="WP_017340344.1">
    <property type="nucleotide sequence ID" value="NZ_CP010945.1"/>
</dbReference>
<dbReference type="GO" id="GO:0003955">
    <property type="term" value="F:NAD(P)H dehydrogenase (quinone) activity"/>
    <property type="evidence" value="ECO:0007669"/>
    <property type="project" value="TreeGrafter"/>
</dbReference>
<dbReference type="Pfam" id="PF02525">
    <property type="entry name" value="Flavodoxin_2"/>
    <property type="match status" value="1"/>
</dbReference>
<dbReference type="Proteomes" id="UP000017175">
    <property type="component" value="Chromosome"/>
</dbReference>
<evidence type="ECO:0000259" key="2">
    <source>
        <dbReference type="Pfam" id="PF02525"/>
    </source>
</evidence>
<dbReference type="GO" id="GO:0010181">
    <property type="term" value="F:FMN binding"/>
    <property type="evidence" value="ECO:0007669"/>
    <property type="project" value="TreeGrafter"/>
</dbReference>
<dbReference type="InterPro" id="IPR029039">
    <property type="entry name" value="Flavoprotein-like_sf"/>
</dbReference>
<reference evidence="3 4" key="1">
    <citation type="journal article" date="2012" name="J. Bacteriol.">
        <title>Draft genome sequence of the cyanide-utilizing bacterium Pseudomonas fluorescens strain NCIMB 11764.</title>
        <authorList>
            <person name="Vilo C.A."/>
            <person name="Benedik M.J."/>
            <person name="Kunz D.A."/>
            <person name="Dong Q."/>
        </authorList>
    </citation>
    <scope>NUCLEOTIDE SEQUENCE [LARGE SCALE GENOMIC DNA]</scope>
    <source>
        <strain evidence="3 4">NCIMB 11764</strain>
    </source>
</reference>
<evidence type="ECO:0000256" key="1">
    <source>
        <dbReference type="ARBA" id="ARBA00023002"/>
    </source>
</evidence>
<gene>
    <name evidence="3" type="ORF">B723_10475</name>
</gene>
<dbReference type="SUPFAM" id="SSF52218">
    <property type="entry name" value="Flavoproteins"/>
    <property type="match status" value="1"/>
</dbReference>
<accession>A0A0K1QMC7</accession>
<dbReference type="PANTHER" id="PTHR47307:SF1">
    <property type="entry name" value="GLUTATHIONE-REGULATED POTASSIUM-EFFLUX SYSTEM ANCILLARY PROTEIN KEFG"/>
    <property type="match status" value="1"/>
</dbReference>
<feature type="domain" description="Flavodoxin-like fold" evidence="2">
    <location>
        <begin position="4"/>
        <end position="172"/>
    </location>
</feature>
<dbReference type="EMBL" id="CP010945">
    <property type="protein sequence ID" value="AKV06802.1"/>
    <property type="molecule type" value="Genomic_DNA"/>
</dbReference>
<sequence length="183" mass="20853">MNDTTLILSFHPDLSESRANRSMLEAVKDLPGISVVDLYGVYPSDQVDTTLETQRLLSAKRLVLQFPVQWYSTPALLKTWQDSVLTRMYYIAYETEGRRLEGMPIMIAATAGNTPEAYSENGANGFALEQLLQPLRATAHRCQWAWSEPFLVYRANKLSGPELDVIASQYRRWIERFQCVDVS</sequence>
<protein>
    <submittedName>
        <fullName evidence="3">NAD(P)H dehydrogenase</fullName>
    </submittedName>
</protein>
<dbReference type="InterPro" id="IPR046980">
    <property type="entry name" value="KefG/KefF"/>
</dbReference>
<dbReference type="eggNOG" id="COG2249">
    <property type="taxonomic scope" value="Bacteria"/>
</dbReference>
<dbReference type="OrthoDB" id="9798454at2"/>
<evidence type="ECO:0000313" key="4">
    <source>
        <dbReference type="Proteomes" id="UP000017175"/>
    </source>
</evidence>
<dbReference type="PANTHER" id="PTHR47307">
    <property type="entry name" value="GLUTATHIONE-REGULATED POTASSIUM-EFFLUX SYSTEM ANCILLARY PROTEIN KEFG"/>
    <property type="match status" value="1"/>
</dbReference>
<organism evidence="3 4">
    <name type="scientific">Pseudomonas fluorescens NCIMB 11764</name>
    <dbReference type="NCBI Taxonomy" id="1221522"/>
    <lineage>
        <taxon>Bacteria</taxon>
        <taxon>Pseudomonadati</taxon>
        <taxon>Pseudomonadota</taxon>
        <taxon>Gammaproteobacteria</taxon>
        <taxon>Pseudomonadales</taxon>
        <taxon>Pseudomonadaceae</taxon>
        <taxon>Pseudomonas</taxon>
    </lineage>
</organism>
<evidence type="ECO:0000313" key="3">
    <source>
        <dbReference type="EMBL" id="AKV06802.1"/>
    </source>
</evidence>
<name>A0A0K1QMC7_PSEFL</name>
<dbReference type="AlphaFoldDB" id="A0A0K1QMC7"/>
<dbReference type="InterPro" id="IPR003680">
    <property type="entry name" value="Flavodoxin_fold"/>
</dbReference>
<dbReference type="Gene3D" id="3.40.50.360">
    <property type="match status" value="1"/>
</dbReference>
<proteinExistence type="predicted"/>
<dbReference type="GO" id="GO:0009055">
    <property type="term" value="F:electron transfer activity"/>
    <property type="evidence" value="ECO:0007669"/>
    <property type="project" value="TreeGrafter"/>
</dbReference>
<keyword evidence="1" id="KW-0560">Oxidoreductase</keyword>